<feature type="domain" description="Fanconi anaemia group A protein helical" evidence="3">
    <location>
        <begin position="524"/>
        <end position="604"/>
    </location>
</feature>
<dbReference type="InterPro" id="IPR031729">
    <property type="entry name" value="Fanconi_A_N"/>
</dbReference>
<evidence type="ECO:0000259" key="4">
    <source>
        <dbReference type="Pfam" id="PF24783"/>
    </source>
</evidence>
<dbReference type="InterPro" id="IPR003516">
    <property type="entry name" value="FANCA"/>
</dbReference>
<gene>
    <name evidence="5" type="ORF">QTP70_020564</name>
</gene>
<dbReference type="PANTHER" id="PTHR12047">
    <property type="entry name" value="FANCONI ANEMIA GROUP A PROTEIN"/>
    <property type="match status" value="1"/>
</dbReference>
<proteinExistence type="predicted"/>
<evidence type="ECO:0008006" key="7">
    <source>
        <dbReference type="Google" id="ProtNLM"/>
    </source>
</evidence>
<evidence type="ECO:0000259" key="1">
    <source>
        <dbReference type="Pfam" id="PF03511"/>
    </source>
</evidence>
<evidence type="ECO:0000313" key="6">
    <source>
        <dbReference type="Proteomes" id="UP001274896"/>
    </source>
</evidence>
<dbReference type="PANTHER" id="PTHR12047:SF2">
    <property type="entry name" value="FANCONI ANEMIA GROUP A PROTEIN"/>
    <property type="match status" value="1"/>
</dbReference>
<protein>
    <recommendedName>
        <fullName evidence="7">Fanconi anemia group A protein</fullName>
    </recommendedName>
</protein>
<feature type="domain" description="Fanconi anaemia group A protein N-terminal" evidence="2">
    <location>
        <begin position="148"/>
        <end position="501"/>
    </location>
</feature>
<accession>A0AAE0V4Y6</accession>
<dbReference type="GO" id="GO:0043240">
    <property type="term" value="C:Fanconi anaemia nuclear complex"/>
    <property type="evidence" value="ECO:0007669"/>
    <property type="project" value="InterPro"/>
</dbReference>
<dbReference type="Pfam" id="PF03511">
    <property type="entry name" value="FANCA_CTD"/>
    <property type="match status" value="1"/>
</dbReference>
<comment type="caution">
    <text evidence="5">The sequence shown here is derived from an EMBL/GenBank/DDBJ whole genome shotgun (WGS) entry which is preliminary data.</text>
</comment>
<dbReference type="Proteomes" id="UP001274896">
    <property type="component" value="Unassembled WGS sequence"/>
</dbReference>
<name>A0AAE0V4Y6_9TELE</name>
<reference evidence="5" key="1">
    <citation type="submission" date="2023-06" db="EMBL/GenBank/DDBJ databases">
        <title>Male Hemibagrus guttatus genome.</title>
        <authorList>
            <person name="Bian C."/>
        </authorList>
    </citation>
    <scope>NUCLEOTIDE SEQUENCE</scope>
    <source>
        <strain evidence="5">Male_cb2023</strain>
        <tissue evidence="5">Muscle</tissue>
    </source>
</reference>
<evidence type="ECO:0000259" key="2">
    <source>
        <dbReference type="Pfam" id="PF15865"/>
    </source>
</evidence>
<organism evidence="5 6">
    <name type="scientific">Hemibagrus guttatus</name>
    <dbReference type="NCBI Taxonomy" id="175788"/>
    <lineage>
        <taxon>Eukaryota</taxon>
        <taxon>Metazoa</taxon>
        <taxon>Chordata</taxon>
        <taxon>Craniata</taxon>
        <taxon>Vertebrata</taxon>
        <taxon>Euteleostomi</taxon>
        <taxon>Actinopterygii</taxon>
        <taxon>Neopterygii</taxon>
        <taxon>Teleostei</taxon>
        <taxon>Ostariophysi</taxon>
        <taxon>Siluriformes</taxon>
        <taxon>Bagridae</taxon>
        <taxon>Hemibagrus</taxon>
    </lineage>
</organism>
<sequence length="1553" mass="173091">MEEWCLLQSTQKRSFTSLIAGRLGRKRRLQSQSELQEASINLINRNQNISALLQETAAGTGGDTHTYMHHVGEISTSVLECELRRQAEEMCVPVSVLSVRMVMERIKALQGDRVSAMMDSGYRNELIMLLCAARKLLDVGVFSPKLFWQEYLKSQPVLEVVYRLHTQELLPLQYTLTSEAGVCVWLVSQLQSLCECGVTEEEGAMRHHILYTVVCVLVRVGFEDVKDSSVSHSCCLVLDSMLSWVLDSIEYAHTADPSHSTHTTDSLKHLPAAAVWLCVFKTSVFAVSVSEDAVRRFFTHTLTHILTHQPSFKVSDAIAMQCQWSFSKTSQLMTSLFCKVCVVFSMEEMCTHLQQVLETLEVNWRNVLSCISTLLVYHSNMQACLKELLSHLLSSAFQSYDVEKMITAFLLARQGALEGPAIFPSYSDWFKLSFGGASGYHGNSKKSLVFLLKFLSDLVPFDPPQYLKVHVLHPPYVPGKHRSLLQEFISLTRTRLSDLKVVSVEQMGMYEVVSGAATEVKPECVAQQDVEKAVAFFQNTGRISATVMEASIFRRPYFLSRFLPALLTPRVFPEKPDNRMAFIEALKKAEKIPAALYSSYTESCMRKQQGAGVCDLKEQDPQMGVQTHLMQLRVLLSSGAAEGGLPLNAIRPLQMIQNAAARLVFNLPKFSHTTPLLRSLHWLPVAARIRFKTLMLAYKAKNGPAPSYLKALVTSRTAPRLLRSTSTARLVPPSLREKEVRAQVAVLSQMLAGVCDNLDKQSKCETITLTLDPHSPSHTPPVVNVILQGFCECVLAMCRVAPPNRQCQWVGVFLKMLTGHAQLYTHILQRVLQLLNLQGPSLAPAHVLALAVLVVDLHVCRDQFPMVDLSHSISLTPSTCLTPSEALSDALPLSTASGMEFSLRFCVVAVCYALCKSSSQMEELTHFIPSRLYKRLLFLMPRLVPELRSGVLTIGKQDDDDKYVDEKECVHAWASVTDCRRSMRSSLKALWGHTTIRNLQKHPEHQAGHTHTQKHTHISPSSNTKKFQKLHASLCLCVDFQLSFSDWLMFELRVQRSQDALSDTERQLYERWACQQWFLPLCGSAGGCKGNTATACTHIINAVLDAGLSPVLYSPAPPHTDSCRVDILARLQELLWELQFTCRSKVREERLFLWDLMDQRCSVTSKPKNSSSELELQTILHICNSVILTVPSALLVCVCAAGGKSMLDCTALMDHINNHQRRVCFPAGVLSCSLTTHFLSAVLSASVSCESPLEAVNTTLSQLSVRCPLLMLSAARWWVYVSPVLCSLWERVIGGQQPDMLQLLTDCAQWACRWVRGLPGDVPSAPALVLAVCMHIAIEQQGSDTERVKAKLALIQQHREVLVFLLFFYITDFLSEHLSPQGDRSVSRAKSFSIQLIAMLADSSDWLSLFHQSGSGTEHGHSSEERKAYTSVVSMVTTDLCARLLPFALFSMLVDVDASVLSRVMVSPGFFRPAVMSYTALMKLFLLGHTADVKADTPQQILREAQHIVLKSISLIRPGSITRSLLRQMEAECMELDPEVAAGLSGLTNSDDL</sequence>
<dbReference type="EMBL" id="JAUCMX010000009">
    <property type="protein sequence ID" value="KAK3535698.1"/>
    <property type="molecule type" value="Genomic_DNA"/>
</dbReference>
<feature type="domain" description="Fanconi anaemia group A protein C-terminal" evidence="1">
    <location>
        <begin position="1331"/>
        <end position="1512"/>
    </location>
</feature>
<dbReference type="InterPro" id="IPR055386">
    <property type="entry name" value="FANCA_helical"/>
</dbReference>
<dbReference type="GO" id="GO:0036297">
    <property type="term" value="P:interstrand cross-link repair"/>
    <property type="evidence" value="ECO:0007669"/>
    <property type="project" value="InterPro"/>
</dbReference>
<keyword evidence="6" id="KW-1185">Reference proteome</keyword>
<dbReference type="InterPro" id="IPR055277">
    <property type="entry name" value="Fanconi_A_C"/>
</dbReference>
<dbReference type="Pfam" id="PF15865">
    <property type="entry name" value="Fanconi_A_N"/>
    <property type="match status" value="1"/>
</dbReference>
<dbReference type="Pfam" id="PF24781">
    <property type="entry name" value="FANCA_helical"/>
    <property type="match status" value="1"/>
</dbReference>
<evidence type="ECO:0000313" key="5">
    <source>
        <dbReference type="EMBL" id="KAK3535698.1"/>
    </source>
</evidence>
<feature type="domain" description="Fanconi anaemia group A protein arcN subdomain" evidence="4">
    <location>
        <begin position="735"/>
        <end position="948"/>
    </location>
</feature>
<dbReference type="InterPro" id="IPR055387">
    <property type="entry name" value="FANCA_arcN"/>
</dbReference>
<dbReference type="Pfam" id="PF24783">
    <property type="entry name" value="FANCA_arcN"/>
    <property type="match status" value="1"/>
</dbReference>
<evidence type="ECO:0000259" key="3">
    <source>
        <dbReference type="Pfam" id="PF24781"/>
    </source>
</evidence>